<name>A0A9P7MLR0_9HYPO</name>
<dbReference type="EMBL" id="SRPS01000511">
    <property type="protein sequence ID" value="KAG5956723.1"/>
    <property type="molecule type" value="Genomic_DNA"/>
</dbReference>
<sequence length="60" mass="6896">MAYITASQNDLCPRSNTNPRPTQYLFHKENVSKIARRIKLKKLAYVTAIQNDLCPTDKCI</sequence>
<comment type="caution">
    <text evidence="1">The sequence shown here is derived from an EMBL/GenBank/DDBJ whole genome shotgun (WGS) entry which is preliminary data.</text>
</comment>
<organism evidence="1 2">
    <name type="scientific">Claviceps arundinis</name>
    <dbReference type="NCBI Taxonomy" id="1623583"/>
    <lineage>
        <taxon>Eukaryota</taxon>
        <taxon>Fungi</taxon>
        <taxon>Dikarya</taxon>
        <taxon>Ascomycota</taxon>
        <taxon>Pezizomycotina</taxon>
        <taxon>Sordariomycetes</taxon>
        <taxon>Hypocreomycetidae</taxon>
        <taxon>Hypocreales</taxon>
        <taxon>Clavicipitaceae</taxon>
        <taxon>Claviceps</taxon>
    </lineage>
</organism>
<evidence type="ECO:0000313" key="1">
    <source>
        <dbReference type="EMBL" id="KAG5956723.1"/>
    </source>
</evidence>
<evidence type="ECO:0000313" key="2">
    <source>
        <dbReference type="Proteomes" id="UP000784919"/>
    </source>
</evidence>
<gene>
    <name evidence="1" type="ORF">E4U56_006430</name>
</gene>
<dbReference type="Proteomes" id="UP000784919">
    <property type="component" value="Unassembled WGS sequence"/>
</dbReference>
<dbReference type="AlphaFoldDB" id="A0A9P7MLR0"/>
<protein>
    <submittedName>
        <fullName evidence="1">Uncharacterized protein</fullName>
    </submittedName>
</protein>
<proteinExistence type="predicted"/>
<reference evidence="1" key="1">
    <citation type="journal article" date="2020" name="bioRxiv">
        <title>Whole genome comparisons of ergot fungi reveals the divergence and evolution of species within the genus Claviceps are the result of varying mechanisms driving genome evolution and host range expansion.</title>
        <authorList>
            <person name="Wyka S.A."/>
            <person name="Mondo S.J."/>
            <person name="Liu M."/>
            <person name="Dettman J."/>
            <person name="Nalam V."/>
            <person name="Broders K.D."/>
        </authorList>
    </citation>
    <scope>NUCLEOTIDE SEQUENCE</scope>
    <source>
        <strain evidence="1">CCC 1102</strain>
    </source>
</reference>
<accession>A0A9P7MLR0</accession>
<dbReference type="OrthoDB" id="10444264at2759"/>
<feature type="non-terminal residue" evidence="1">
    <location>
        <position position="60"/>
    </location>
</feature>